<feature type="transmembrane region" description="Helical" evidence="3">
    <location>
        <begin position="442"/>
        <end position="461"/>
    </location>
</feature>
<keyword evidence="3" id="KW-1133">Transmembrane helix</keyword>
<keyword evidence="3" id="KW-0472">Membrane</keyword>
<name>W2S5T6_CYPE1</name>
<feature type="domain" description="Xylanolytic transcriptional activator regulatory" evidence="4">
    <location>
        <begin position="113"/>
        <end position="352"/>
    </location>
</feature>
<dbReference type="eggNOG" id="ENOG502SPFN">
    <property type="taxonomic scope" value="Eukaryota"/>
</dbReference>
<feature type="compositionally biased region" description="Basic and acidic residues" evidence="2">
    <location>
        <begin position="16"/>
        <end position="27"/>
    </location>
</feature>
<dbReference type="InterPro" id="IPR050987">
    <property type="entry name" value="AtrR-like"/>
</dbReference>
<evidence type="ECO:0000313" key="5">
    <source>
        <dbReference type="EMBL" id="ETN43378.1"/>
    </source>
</evidence>
<protein>
    <recommendedName>
        <fullName evidence="4">Xylanolytic transcriptional activator regulatory domain-containing protein</fullName>
    </recommendedName>
</protein>
<dbReference type="GO" id="GO:0003677">
    <property type="term" value="F:DNA binding"/>
    <property type="evidence" value="ECO:0007669"/>
    <property type="project" value="InterPro"/>
</dbReference>
<dbReference type="AlphaFoldDB" id="W2S5T6"/>
<dbReference type="InParanoid" id="W2S5T6"/>
<feature type="region of interest" description="Disordered" evidence="2">
    <location>
        <begin position="16"/>
        <end position="35"/>
    </location>
</feature>
<dbReference type="InterPro" id="IPR007219">
    <property type="entry name" value="XnlR_reg_dom"/>
</dbReference>
<dbReference type="PANTHER" id="PTHR46910">
    <property type="entry name" value="TRANSCRIPTION FACTOR PDR1"/>
    <property type="match status" value="1"/>
</dbReference>
<evidence type="ECO:0000313" key="6">
    <source>
        <dbReference type="Proteomes" id="UP000030752"/>
    </source>
</evidence>
<dbReference type="HOGENOM" id="CLU_528939_0_0_1"/>
<dbReference type="Proteomes" id="UP000030752">
    <property type="component" value="Unassembled WGS sequence"/>
</dbReference>
<organism evidence="5 6">
    <name type="scientific">Cyphellophora europaea (strain CBS 101466)</name>
    <name type="common">Phialophora europaea</name>
    <dbReference type="NCBI Taxonomy" id="1220924"/>
    <lineage>
        <taxon>Eukaryota</taxon>
        <taxon>Fungi</taxon>
        <taxon>Dikarya</taxon>
        <taxon>Ascomycota</taxon>
        <taxon>Pezizomycotina</taxon>
        <taxon>Eurotiomycetes</taxon>
        <taxon>Chaetothyriomycetidae</taxon>
        <taxon>Chaetothyriales</taxon>
        <taxon>Cyphellophoraceae</taxon>
        <taxon>Cyphellophora</taxon>
    </lineage>
</organism>
<proteinExistence type="predicted"/>
<accession>W2S5T6</accession>
<keyword evidence="1" id="KW-0539">Nucleus</keyword>
<dbReference type="GeneID" id="19969876"/>
<dbReference type="EMBL" id="KB822718">
    <property type="protein sequence ID" value="ETN43378.1"/>
    <property type="molecule type" value="Genomic_DNA"/>
</dbReference>
<dbReference type="PANTHER" id="PTHR46910:SF25">
    <property type="entry name" value="ABC-TRANSPORTER-REGULATING TRANSCRIPTION FACTOR"/>
    <property type="match status" value="1"/>
</dbReference>
<dbReference type="OrthoDB" id="4116913at2759"/>
<keyword evidence="3" id="KW-0812">Transmembrane</keyword>
<dbReference type="VEuPathDB" id="FungiDB:HMPREF1541_02537"/>
<dbReference type="GO" id="GO:0008270">
    <property type="term" value="F:zinc ion binding"/>
    <property type="evidence" value="ECO:0007669"/>
    <property type="project" value="InterPro"/>
</dbReference>
<evidence type="ECO:0000256" key="2">
    <source>
        <dbReference type="SAM" id="MobiDB-lite"/>
    </source>
</evidence>
<reference evidence="5 6" key="1">
    <citation type="submission" date="2013-03" db="EMBL/GenBank/DDBJ databases">
        <title>The Genome Sequence of Phialophora europaea CBS 101466.</title>
        <authorList>
            <consortium name="The Broad Institute Genomics Platform"/>
            <person name="Cuomo C."/>
            <person name="de Hoog S."/>
            <person name="Gorbushina A."/>
            <person name="Walker B."/>
            <person name="Young S.K."/>
            <person name="Zeng Q."/>
            <person name="Gargeya S."/>
            <person name="Fitzgerald M."/>
            <person name="Haas B."/>
            <person name="Abouelleil A."/>
            <person name="Allen A.W."/>
            <person name="Alvarado L."/>
            <person name="Arachchi H.M."/>
            <person name="Berlin A.M."/>
            <person name="Chapman S.B."/>
            <person name="Gainer-Dewar J."/>
            <person name="Goldberg J."/>
            <person name="Griggs A."/>
            <person name="Gujja S."/>
            <person name="Hansen M."/>
            <person name="Howarth C."/>
            <person name="Imamovic A."/>
            <person name="Ireland A."/>
            <person name="Larimer J."/>
            <person name="McCowan C."/>
            <person name="Murphy C."/>
            <person name="Pearson M."/>
            <person name="Poon T.W."/>
            <person name="Priest M."/>
            <person name="Roberts A."/>
            <person name="Saif S."/>
            <person name="Shea T."/>
            <person name="Sisk P."/>
            <person name="Sykes S."/>
            <person name="Wortman J."/>
            <person name="Nusbaum C."/>
            <person name="Birren B."/>
        </authorList>
    </citation>
    <scope>NUCLEOTIDE SEQUENCE [LARGE SCALE GENOMIC DNA]</scope>
    <source>
        <strain evidence="5 6">CBS 101466</strain>
    </source>
</reference>
<dbReference type="RefSeq" id="XP_008715114.1">
    <property type="nucleotide sequence ID" value="XM_008716892.1"/>
</dbReference>
<evidence type="ECO:0000259" key="4">
    <source>
        <dbReference type="Pfam" id="PF04082"/>
    </source>
</evidence>
<evidence type="ECO:0000256" key="1">
    <source>
        <dbReference type="ARBA" id="ARBA00023242"/>
    </source>
</evidence>
<dbReference type="CDD" id="cd12148">
    <property type="entry name" value="fungal_TF_MHR"/>
    <property type="match status" value="1"/>
</dbReference>
<gene>
    <name evidence="5" type="ORF">HMPREF1541_02537</name>
</gene>
<sequence length="515" mass="57723">MKDRLTQLEDLIKSQRELGVEHGKTDGDSSTDYVDGPEIQLEESLLEFSSPALDNPETGPEIDLRETFSSSIGDSTQPNDVDEGFEDGDFKGAAFLLQLPIVLPPALQAWDLLQEYLVDFNKALPLFDEERLVSMYRNVFSQDPKLDCLDLKAVYATLAIAYRLRAMSPLASDKDDHNAKSFIEQTFVALPRMLVARPSLPSAQYITAMAVVMHGTRDSQGTRSLLAAALRMLLDLSSRSLSYDEHQAQRVFWIAFMMDTDLAIRNGQWSSNVFFPPNTYELASSSLDAGILPMGRQSFPYFRHRAQLAKIQARLLRLVGIGHGTAASSHALPNQKMLTSLQSIAADLSAWRLREPLFQAYPKAYRHKLHRSDLVHLTVLEATFFSTYFALQGALQGIGPFRGSVMLYLQQYCELDMRGHVDDAVRLLSLFDYLPHGDFACVWLVIDAIVIAVYVLLGASLHHPYLLHLEDTSQAISGPLQLLRHLAQKHSQKRLLAAYRELERLNQVIGGCPET</sequence>
<dbReference type="GO" id="GO:0006351">
    <property type="term" value="P:DNA-templated transcription"/>
    <property type="evidence" value="ECO:0007669"/>
    <property type="project" value="InterPro"/>
</dbReference>
<dbReference type="GO" id="GO:0003700">
    <property type="term" value="F:DNA-binding transcription factor activity"/>
    <property type="evidence" value="ECO:0007669"/>
    <property type="project" value="InterPro"/>
</dbReference>
<dbReference type="Pfam" id="PF04082">
    <property type="entry name" value="Fungal_trans"/>
    <property type="match status" value="1"/>
</dbReference>
<keyword evidence="6" id="KW-1185">Reference proteome</keyword>
<evidence type="ECO:0000256" key="3">
    <source>
        <dbReference type="SAM" id="Phobius"/>
    </source>
</evidence>